<comment type="subcellular location">
    <subcellularLocation>
        <location evidence="2">Bacterial flagellum basal body</location>
    </subcellularLocation>
</comment>
<dbReference type="InterPro" id="IPR001782">
    <property type="entry name" value="Flag_FlgI"/>
</dbReference>
<dbReference type="Pfam" id="PF02119">
    <property type="entry name" value="FlgI"/>
    <property type="match status" value="1"/>
</dbReference>
<gene>
    <name evidence="4" type="ORF">LCGC14_2464140</name>
</gene>
<dbReference type="GO" id="GO:0030288">
    <property type="term" value="C:outer membrane-bounded periplasmic space"/>
    <property type="evidence" value="ECO:0007669"/>
    <property type="project" value="InterPro"/>
</dbReference>
<dbReference type="PANTHER" id="PTHR30381">
    <property type="entry name" value="FLAGELLAR P-RING PERIPLASMIC PROTEIN FLGI"/>
    <property type="match status" value="1"/>
</dbReference>
<evidence type="ECO:0000313" key="4">
    <source>
        <dbReference type="EMBL" id="KKL19568.1"/>
    </source>
</evidence>
<dbReference type="GO" id="GO:0009428">
    <property type="term" value="C:bacterial-type flagellum basal body, distal rod, P ring"/>
    <property type="evidence" value="ECO:0007669"/>
    <property type="project" value="InterPro"/>
</dbReference>
<dbReference type="GO" id="GO:0005198">
    <property type="term" value="F:structural molecule activity"/>
    <property type="evidence" value="ECO:0007669"/>
    <property type="project" value="InterPro"/>
</dbReference>
<feature type="non-terminal residue" evidence="4">
    <location>
        <position position="157"/>
    </location>
</feature>
<accession>A0A0F9E685</accession>
<dbReference type="PRINTS" id="PR01010">
    <property type="entry name" value="FLGPRINGFLGI"/>
</dbReference>
<sequence length="157" mass="16000">MRSLIGAMAVILLAAAPGSGERIKDIVEIEGVRGNPIWRVGVVVGLNGTGDSSEMTKRAVANILRRDGLNLTPNDISSNSVASVMVTAQLPPFARVGTKIDVTVSTIGGASSLQGGTLVMTPLMGADRQVYAVAQGQVSLGGFSASGQASSVSKNHP</sequence>
<evidence type="ECO:0000256" key="1">
    <source>
        <dbReference type="ARBA" id="ARBA00002591"/>
    </source>
</evidence>
<proteinExistence type="predicted"/>
<protein>
    <recommendedName>
        <fullName evidence="5">Flagellar P-ring protein</fullName>
    </recommendedName>
</protein>
<reference evidence="4" key="1">
    <citation type="journal article" date="2015" name="Nature">
        <title>Complex archaea that bridge the gap between prokaryotes and eukaryotes.</title>
        <authorList>
            <person name="Spang A."/>
            <person name="Saw J.H."/>
            <person name="Jorgensen S.L."/>
            <person name="Zaremba-Niedzwiedzka K."/>
            <person name="Martijn J."/>
            <person name="Lind A.E."/>
            <person name="van Eijk R."/>
            <person name="Schleper C."/>
            <person name="Guy L."/>
            <person name="Ettema T.J."/>
        </authorList>
    </citation>
    <scope>NUCLEOTIDE SEQUENCE</scope>
</reference>
<evidence type="ECO:0000256" key="3">
    <source>
        <dbReference type="ARBA" id="ARBA00022729"/>
    </source>
</evidence>
<comment type="caution">
    <text evidence="4">The sequence shown here is derived from an EMBL/GenBank/DDBJ whole genome shotgun (WGS) entry which is preliminary data.</text>
</comment>
<dbReference type="AlphaFoldDB" id="A0A0F9E685"/>
<evidence type="ECO:0000256" key="2">
    <source>
        <dbReference type="ARBA" id="ARBA00004117"/>
    </source>
</evidence>
<comment type="function">
    <text evidence="1">Assembles around the rod to form the L-ring and probably protects the motor/basal body from shearing forces during rotation.</text>
</comment>
<organism evidence="4">
    <name type="scientific">marine sediment metagenome</name>
    <dbReference type="NCBI Taxonomy" id="412755"/>
    <lineage>
        <taxon>unclassified sequences</taxon>
        <taxon>metagenomes</taxon>
        <taxon>ecological metagenomes</taxon>
    </lineage>
</organism>
<dbReference type="GO" id="GO:0071973">
    <property type="term" value="P:bacterial-type flagellum-dependent cell motility"/>
    <property type="evidence" value="ECO:0007669"/>
    <property type="project" value="InterPro"/>
</dbReference>
<dbReference type="PANTHER" id="PTHR30381:SF0">
    <property type="entry name" value="FLAGELLAR P-RING PROTEIN"/>
    <property type="match status" value="1"/>
</dbReference>
<dbReference type="EMBL" id="LAZR01038437">
    <property type="protein sequence ID" value="KKL19568.1"/>
    <property type="molecule type" value="Genomic_DNA"/>
</dbReference>
<name>A0A0F9E685_9ZZZZ</name>
<evidence type="ECO:0008006" key="5">
    <source>
        <dbReference type="Google" id="ProtNLM"/>
    </source>
</evidence>
<keyword evidence="3" id="KW-0732">Signal</keyword>